<feature type="domain" description="Glycoside hydrolase family 31 N-terminal" evidence="1">
    <location>
        <begin position="15"/>
        <end position="92"/>
    </location>
</feature>
<name>K1U424_9ZZZZ</name>
<feature type="non-terminal residue" evidence="2">
    <location>
        <position position="1"/>
    </location>
</feature>
<dbReference type="GO" id="GO:0004553">
    <property type="term" value="F:hydrolase activity, hydrolyzing O-glycosyl compounds"/>
    <property type="evidence" value="ECO:0007669"/>
    <property type="project" value="TreeGrafter"/>
</dbReference>
<evidence type="ECO:0000313" key="2">
    <source>
        <dbReference type="EMBL" id="EKC73100.1"/>
    </source>
</evidence>
<dbReference type="Gene3D" id="3.20.20.80">
    <property type="entry name" value="Glycosidases"/>
    <property type="match status" value="1"/>
</dbReference>
<dbReference type="EMBL" id="AJWY01004187">
    <property type="protein sequence ID" value="EKC73100.1"/>
    <property type="molecule type" value="Genomic_DNA"/>
</dbReference>
<sequence length="168" mass="19637">RAPLAYNIDGEFGTGAYHYISREDDEKIFGLGDKAGKTDKRGKTYRIETADSMGFDAEYTDPLYKHIPFYICQNSVMSYGIYYDTSNTSFIDLGREINNYYEHFKFFKTDDDYLVYYVFFGSTLSVLQQYNRLCGKQAFPPKWSFDYCASTMAYTDAENAEEEMYKFL</sequence>
<dbReference type="SUPFAM" id="SSF74650">
    <property type="entry name" value="Galactose mutarotase-like"/>
    <property type="match status" value="1"/>
</dbReference>
<gene>
    <name evidence="2" type="ORF">LEA_06398</name>
</gene>
<protein>
    <submittedName>
        <fullName evidence="2">Alpha-glucosidase</fullName>
    </submittedName>
</protein>
<dbReference type="GO" id="GO:0030246">
    <property type="term" value="F:carbohydrate binding"/>
    <property type="evidence" value="ECO:0007669"/>
    <property type="project" value="InterPro"/>
</dbReference>
<dbReference type="CDD" id="cd14752">
    <property type="entry name" value="GH31_N"/>
    <property type="match status" value="1"/>
</dbReference>
<dbReference type="AlphaFoldDB" id="K1U424"/>
<comment type="caution">
    <text evidence="2">The sequence shown here is derived from an EMBL/GenBank/DDBJ whole genome shotgun (WGS) entry which is preliminary data.</text>
</comment>
<proteinExistence type="predicted"/>
<feature type="non-terminal residue" evidence="2">
    <location>
        <position position="168"/>
    </location>
</feature>
<accession>K1U424</accession>
<organism evidence="2">
    <name type="scientific">human gut metagenome</name>
    <dbReference type="NCBI Taxonomy" id="408170"/>
    <lineage>
        <taxon>unclassified sequences</taxon>
        <taxon>metagenomes</taxon>
        <taxon>organismal metagenomes</taxon>
    </lineage>
</organism>
<dbReference type="InterPro" id="IPR025887">
    <property type="entry name" value="Glyco_hydro_31_N_dom"/>
</dbReference>
<dbReference type="Gene3D" id="2.60.40.1760">
    <property type="entry name" value="glycosyl hydrolase (family 31)"/>
    <property type="match status" value="1"/>
</dbReference>
<dbReference type="InterPro" id="IPR011013">
    <property type="entry name" value="Gal_mutarotase_sf_dom"/>
</dbReference>
<dbReference type="PANTHER" id="PTHR22762">
    <property type="entry name" value="ALPHA-GLUCOSIDASE"/>
    <property type="match status" value="1"/>
</dbReference>
<dbReference type="PANTHER" id="PTHR22762:SF165">
    <property type="entry name" value="PUTATIVE (AFU_ORTHOLOGUE AFUA_1G06560)-RELATED"/>
    <property type="match status" value="1"/>
</dbReference>
<dbReference type="GO" id="GO:0005975">
    <property type="term" value="P:carbohydrate metabolic process"/>
    <property type="evidence" value="ECO:0007669"/>
    <property type="project" value="InterPro"/>
</dbReference>
<evidence type="ECO:0000259" key="1">
    <source>
        <dbReference type="Pfam" id="PF13802"/>
    </source>
</evidence>
<reference evidence="2" key="1">
    <citation type="journal article" date="2013" name="Environ. Microbiol.">
        <title>Microbiota from the distal guts of lean and obese adolescents exhibit partial functional redundancy besides clear differences in community structure.</title>
        <authorList>
            <person name="Ferrer M."/>
            <person name="Ruiz A."/>
            <person name="Lanza F."/>
            <person name="Haange S.B."/>
            <person name="Oberbach A."/>
            <person name="Till H."/>
            <person name="Bargiela R."/>
            <person name="Campoy C."/>
            <person name="Segura M.T."/>
            <person name="Richter M."/>
            <person name="von Bergen M."/>
            <person name="Seifert J."/>
            <person name="Suarez A."/>
        </authorList>
    </citation>
    <scope>NUCLEOTIDE SEQUENCE</scope>
</reference>
<dbReference type="Pfam" id="PF13802">
    <property type="entry name" value="Gal_mutarotas_2"/>
    <property type="match status" value="1"/>
</dbReference>